<proteinExistence type="predicted"/>
<protein>
    <submittedName>
        <fullName evidence="1">Uncharacterized protein</fullName>
    </submittedName>
</protein>
<gene>
    <name evidence="1" type="ORF">HAL07_04690</name>
</gene>
<dbReference type="AlphaFoldDB" id="A0A0K2Y0B7"/>
<organism evidence="1">
    <name type="scientific">Helicobacter ailurogastricus</name>
    <dbReference type="NCBI Taxonomy" id="1578720"/>
    <lineage>
        <taxon>Bacteria</taxon>
        <taxon>Pseudomonadati</taxon>
        <taxon>Campylobacterota</taxon>
        <taxon>Epsilonproteobacteria</taxon>
        <taxon>Campylobacterales</taxon>
        <taxon>Helicobacteraceae</taxon>
        <taxon>Helicobacter</taxon>
    </lineage>
</organism>
<sequence length="43" mass="4917">MINIYKQMLKNGGLVALEMVLMVSALDLRKFKKTQIFLILGSF</sequence>
<dbReference type="Proteomes" id="UP000043437">
    <property type="component" value="Unassembled WGS sequence"/>
</dbReference>
<evidence type="ECO:0000313" key="1">
    <source>
        <dbReference type="EMBL" id="CRF52343.1"/>
    </source>
</evidence>
<accession>A0A0K2Y0B7</accession>
<name>A0A0K2Y0B7_9HELI</name>
<reference evidence="1" key="1">
    <citation type="submission" date="2014-12" db="EMBL/GenBank/DDBJ databases">
        <title>Whole genome sequences of four Staphylococcus schleiferi canine isolates.</title>
        <authorList>
            <person name="Misic A.M."/>
            <person name="Cain C."/>
            <person name="Morris D.O."/>
            <person name="Rankin S."/>
            <person name="Beiting D."/>
        </authorList>
    </citation>
    <scope>NUCLEOTIDE SEQUENCE</scope>
    <source>
        <strain evidence="1">ASB7</strain>
    </source>
</reference>
<dbReference type="EMBL" id="CDMG01000002">
    <property type="protein sequence ID" value="CRF52343.1"/>
    <property type="molecule type" value="Genomic_DNA"/>
</dbReference>